<name>A0AA88T3P1_CHASR</name>
<feature type="compositionally biased region" description="Basic and acidic residues" evidence="1">
    <location>
        <begin position="168"/>
        <end position="180"/>
    </location>
</feature>
<evidence type="ECO:0000256" key="1">
    <source>
        <dbReference type="SAM" id="MobiDB-lite"/>
    </source>
</evidence>
<gene>
    <name evidence="2" type="ORF">Q5P01_001165</name>
</gene>
<dbReference type="EMBL" id="JAUPFM010000001">
    <property type="protein sequence ID" value="KAK2861632.1"/>
    <property type="molecule type" value="Genomic_DNA"/>
</dbReference>
<accession>A0AA88T3P1</accession>
<dbReference type="AlphaFoldDB" id="A0AA88T3P1"/>
<dbReference type="Proteomes" id="UP001187415">
    <property type="component" value="Unassembled WGS sequence"/>
</dbReference>
<evidence type="ECO:0000313" key="2">
    <source>
        <dbReference type="EMBL" id="KAK2861632.1"/>
    </source>
</evidence>
<feature type="compositionally biased region" description="Basic and acidic residues" evidence="1">
    <location>
        <begin position="119"/>
        <end position="141"/>
    </location>
</feature>
<comment type="caution">
    <text evidence="2">The sequence shown here is derived from an EMBL/GenBank/DDBJ whole genome shotgun (WGS) entry which is preliminary data.</text>
</comment>
<keyword evidence="3" id="KW-1185">Reference proteome</keyword>
<reference evidence="2" key="1">
    <citation type="submission" date="2023-07" db="EMBL/GenBank/DDBJ databases">
        <title>Chromosome-level Genome Assembly of Striped Snakehead (Channa striata).</title>
        <authorList>
            <person name="Liu H."/>
        </authorList>
    </citation>
    <scope>NUCLEOTIDE SEQUENCE</scope>
    <source>
        <strain evidence="2">Gz</strain>
        <tissue evidence="2">Muscle</tissue>
    </source>
</reference>
<organism evidence="2 3">
    <name type="scientific">Channa striata</name>
    <name type="common">Snakehead murrel</name>
    <name type="synonym">Ophicephalus striatus</name>
    <dbReference type="NCBI Taxonomy" id="64152"/>
    <lineage>
        <taxon>Eukaryota</taxon>
        <taxon>Metazoa</taxon>
        <taxon>Chordata</taxon>
        <taxon>Craniata</taxon>
        <taxon>Vertebrata</taxon>
        <taxon>Euteleostomi</taxon>
        <taxon>Actinopterygii</taxon>
        <taxon>Neopterygii</taxon>
        <taxon>Teleostei</taxon>
        <taxon>Neoteleostei</taxon>
        <taxon>Acanthomorphata</taxon>
        <taxon>Anabantaria</taxon>
        <taxon>Anabantiformes</taxon>
        <taxon>Channoidei</taxon>
        <taxon>Channidae</taxon>
        <taxon>Channa</taxon>
    </lineage>
</organism>
<feature type="compositionally biased region" description="Basic and acidic residues" evidence="1">
    <location>
        <begin position="152"/>
        <end position="161"/>
    </location>
</feature>
<protein>
    <submittedName>
        <fullName evidence="2">Uncharacterized protein</fullName>
    </submittedName>
</protein>
<feature type="compositionally biased region" description="Basic residues" evidence="1">
    <location>
        <begin position="142"/>
        <end position="151"/>
    </location>
</feature>
<feature type="region of interest" description="Disordered" evidence="1">
    <location>
        <begin position="114"/>
        <end position="180"/>
    </location>
</feature>
<sequence>MSGRERHRMYGRRVQNILVQKKRGEIQLITTFPLGKTFMAHLASHFYRLTSVFQKKGGVCGQKLAKHLEVSQEPVNRICNFSILKIHFCAFIIQGLTDQESSVTTKSSLHFGCEFSSGSRKENPTKSEVKCGRREGGEAKRVATRGPKRQRNKDVEPERKPGVSGEQRLAEARDSEKLRA</sequence>
<evidence type="ECO:0000313" key="3">
    <source>
        <dbReference type="Proteomes" id="UP001187415"/>
    </source>
</evidence>
<proteinExistence type="predicted"/>